<evidence type="ECO:0000259" key="16">
    <source>
        <dbReference type="Pfam" id="PF01568"/>
    </source>
</evidence>
<keyword evidence="11" id="KW-0560">Oxidoreductase</keyword>
<dbReference type="Pfam" id="PF01568">
    <property type="entry name" value="Molydop_binding"/>
    <property type="match status" value="1"/>
</dbReference>
<sequence>MTNHWNDIQHADVILAIGSNPAENHPISFKYVEKAIDKGAKLISVDPRFTRTSSKAQIYAQLRPGTDIAFMGGLINYTLENELFHKEYVLNYTNAAFIVDDNYDFDEGIFSGFSPETYSYDKKSWRYKTAADGQPLKDMSLQDPRCVYQLLKAHFAEYTPAKVCEVTGTAIQDYMAVARAFCETGRSDKAGTIMYAMGTTQHTYGTQNVRSYAMLQLLLGNVGIAGGGINALRGECNVQGSTDYALLFHILPGYMKSPEYDDVDLSTWLKNVTPVATDPKSANWWSNMPKYMVSLLKAFWGEHATAANDFGYDYLPKRSGNYSYIMLMERLQQGGFDGMFCMGTNPIVGGPDSLGIGRGLDKLKWMVSADLWETDTSVFWKRPGVNPKDIQTEVFNLPAASSVEKEGSISNSGRWAQWRYKAVEPPGHAESDAFIIDQLYRRLKNLYSQGGVFPEPIVNLAWNYGDGHEPDIEMVARETNGFFTRDVQIGGKLYKKGEQVPAFTALQDDGSTVSGNWLYCGSYTEEDGNKLKRRGQEDPTGLEMYPNWSWCWPVNRRILYNRASVDPDGRPWNPKKIVIAWNETTGRWDGDVPDGGWPPMNKPGGRYPFIMVAEGFGRLFSAGLADGPFPAHYEPMESPTENLFCKQQTNPAVRPPARLSDREKFPYIGTSYRVSEHWQAGSMTRNLPWLVELVPDMFVEMSEGLARWKGINNGDMVTISSERGAIEARALITSRIKPLRVGGRMIEQVGLPWHFGFAGLAKGDSANVLTAAVGCANTTIPEYKAFLCNIEKGGKKA</sequence>
<protein>
    <submittedName>
        <fullName evidence="17">Formate dehydrogenase</fullName>
    </submittedName>
</protein>
<dbReference type="Gene3D" id="3.40.228.10">
    <property type="entry name" value="Dimethylsulfoxide Reductase, domain 2"/>
    <property type="match status" value="2"/>
</dbReference>
<dbReference type="NCBIfam" id="TIGR01553">
    <property type="entry name" value="formate-DH-alph"/>
    <property type="match status" value="1"/>
</dbReference>
<dbReference type="Gene3D" id="2.40.40.20">
    <property type="match status" value="1"/>
</dbReference>
<dbReference type="AlphaFoldDB" id="A0A0C2HZJ2"/>
<dbReference type="FunFam" id="3.40.228.10:FF:000009">
    <property type="entry name" value="Formate dehydrogenase, alpha subunit, selenocysteine-containing"/>
    <property type="match status" value="1"/>
</dbReference>
<keyword evidence="9" id="KW-0106">Calcium</keyword>
<reference evidence="17 18" key="1">
    <citation type="submission" date="2014-12" db="EMBL/GenBank/DDBJ databases">
        <title>Genomes of Geoalkalibacter ferrihydriticus and Geoalkalibacter subterraneus, two haloalkaliphilic metal-reducing members of the Geobacteraceae.</title>
        <authorList>
            <person name="Badalamenti J.P."/>
            <person name="Torres C.I."/>
            <person name="Krajmalnik-Brown R."/>
            <person name="Bond D.R."/>
        </authorList>
    </citation>
    <scope>NUCLEOTIDE SEQUENCE [LARGE SCALE GENOMIC DNA]</scope>
    <source>
        <strain evidence="17 18">DSM 17813</strain>
    </source>
</reference>
<keyword evidence="5" id="KW-0004">4Fe-4S</keyword>
<evidence type="ECO:0000256" key="3">
    <source>
        <dbReference type="ARBA" id="ARBA00004418"/>
    </source>
</evidence>
<dbReference type="GO" id="GO:0047111">
    <property type="term" value="F:formate dehydrogenase (cytochrome-c-553) activity"/>
    <property type="evidence" value="ECO:0007669"/>
    <property type="project" value="InterPro"/>
</dbReference>
<dbReference type="PROSITE" id="PS00932">
    <property type="entry name" value="MOLYBDOPTERIN_PROK_3"/>
    <property type="match status" value="1"/>
</dbReference>
<dbReference type="GO" id="GO:0043546">
    <property type="term" value="F:molybdopterin cofactor binding"/>
    <property type="evidence" value="ECO:0007669"/>
    <property type="project" value="InterPro"/>
</dbReference>
<dbReference type="InterPro" id="IPR009010">
    <property type="entry name" value="Asp_de-COase-like_dom_sf"/>
</dbReference>
<keyword evidence="12" id="KW-0408">Iron</keyword>
<comment type="similarity">
    <text evidence="4">Belongs to the prokaryotic molybdopterin-containing oxidoreductase family.</text>
</comment>
<dbReference type="GO" id="GO:0009061">
    <property type="term" value="P:anaerobic respiration"/>
    <property type="evidence" value="ECO:0007669"/>
    <property type="project" value="TreeGrafter"/>
</dbReference>
<evidence type="ECO:0000256" key="10">
    <source>
        <dbReference type="ARBA" id="ARBA00022933"/>
    </source>
</evidence>
<dbReference type="PANTHER" id="PTHR43598">
    <property type="entry name" value="TUNGSTEN-CONTAINING FORMYLMETHANOFURAN DEHYDROGENASE 2 SUBUNIT B"/>
    <property type="match status" value="1"/>
</dbReference>
<evidence type="ECO:0000256" key="8">
    <source>
        <dbReference type="ARBA" id="ARBA00022764"/>
    </source>
</evidence>
<keyword evidence="8" id="KW-0574">Periplasm</keyword>
<dbReference type="InterPro" id="IPR006655">
    <property type="entry name" value="Mopterin_OxRdtase_prok_CS"/>
</dbReference>
<evidence type="ECO:0000256" key="13">
    <source>
        <dbReference type="ARBA" id="ARBA00023014"/>
    </source>
</evidence>
<dbReference type="CDD" id="cd02792">
    <property type="entry name" value="MopB_CT_Formate-Dh-Na-like"/>
    <property type="match status" value="1"/>
</dbReference>
<evidence type="ECO:0000256" key="9">
    <source>
        <dbReference type="ARBA" id="ARBA00022837"/>
    </source>
</evidence>
<keyword evidence="14" id="KW-0826">Tungsten</keyword>
<dbReference type="GO" id="GO:0030151">
    <property type="term" value="F:molybdenum ion binding"/>
    <property type="evidence" value="ECO:0007669"/>
    <property type="project" value="TreeGrafter"/>
</dbReference>
<feature type="domain" description="Molybdopterin dinucleotide-binding" evidence="16">
    <location>
        <begin position="670"/>
        <end position="786"/>
    </location>
</feature>
<keyword evidence="18" id="KW-1185">Reference proteome</keyword>
<accession>A0A0C2HZJ2</accession>
<evidence type="ECO:0000256" key="11">
    <source>
        <dbReference type="ARBA" id="ARBA00023002"/>
    </source>
</evidence>
<dbReference type="Gene3D" id="3.40.50.740">
    <property type="match status" value="1"/>
</dbReference>
<evidence type="ECO:0000313" key="18">
    <source>
        <dbReference type="Proteomes" id="UP000035068"/>
    </source>
</evidence>
<evidence type="ECO:0000256" key="6">
    <source>
        <dbReference type="ARBA" id="ARBA00022723"/>
    </source>
</evidence>
<evidence type="ECO:0000256" key="5">
    <source>
        <dbReference type="ARBA" id="ARBA00022485"/>
    </source>
</evidence>
<dbReference type="EMBL" id="JWJD01000001">
    <property type="protein sequence ID" value="KIH78122.1"/>
    <property type="molecule type" value="Genomic_DNA"/>
</dbReference>
<dbReference type="InterPro" id="IPR006656">
    <property type="entry name" value="Mopterin_OxRdtase"/>
</dbReference>
<evidence type="ECO:0000313" key="17">
    <source>
        <dbReference type="EMBL" id="KIH78122.1"/>
    </source>
</evidence>
<evidence type="ECO:0000256" key="12">
    <source>
        <dbReference type="ARBA" id="ARBA00023004"/>
    </source>
</evidence>
<dbReference type="SUPFAM" id="SSF50692">
    <property type="entry name" value="ADC-like"/>
    <property type="match status" value="1"/>
</dbReference>
<dbReference type="Pfam" id="PF00384">
    <property type="entry name" value="Molybdopterin"/>
    <property type="match status" value="1"/>
</dbReference>
<feature type="domain" description="Molybdopterin oxidoreductase" evidence="15">
    <location>
        <begin position="2"/>
        <end position="441"/>
    </location>
</feature>
<gene>
    <name evidence="17" type="ORF">GFER_06000</name>
</gene>
<comment type="caution">
    <text evidence="17">The sequence shown here is derived from an EMBL/GenBank/DDBJ whole genome shotgun (WGS) entry which is preliminary data.</text>
</comment>
<evidence type="ECO:0000256" key="1">
    <source>
        <dbReference type="ARBA" id="ARBA00001930"/>
    </source>
</evidence>
<evidence type="ECO:0000256" key="7">
    <source>
        <dbReference type="ARBA" id="ARBA00022729"/>
    </source>
</evidence>
<dbReference type="GO" id="GO:0042597">
    <property type="term" value="C:periplasmic space"/>
    <property type="evidence" value="ECO:0007669"/>
    <property type="project" value="UniProtKB-SubCell"/>
</dbReference>
<keyword evidence="10" id="KW-0712">Selenocysteine</keyword>
<keyword evidence="13" id="KW-0411">Iron-sulfur</keyword>
<dbReference type="GO" id="GO:0009055">
    <property type="term" value="F:electron transfer activity"/>
    <property type="evidence" value="ECO:0007669"/>
    <property type="project" value="InterPro"/>
</dbReference>
<name>A0A0C2HZJ2_9BACT</name>
<evidence type="ECO:0000256" key="2">
    <source>
        <dbReference type="ARBA" id="ARBA00001966"/>
    </source>
</evidence>
<dbReference type="GO" id="GO:0051539">
    <property type="term" value="F:4 iron, 4 sulfur cluster binding"/>
    <property type="evidence" value="ECO:0007669"/>
    <property type="project" value="UniProtKB-KW"/>
</dbReference>
<evidence type="ECO:0000256" key="14">
    <source>
        <dbReference type="ARBA" id="ARBA00023245"/>
    </source>
</evidence>
<dbReference type="PANTHER" id="PTHR43598:SF1">
    <property type="entry name" value="FORMATE DEHYDROGENASE-O MAJOR SUBUNIT"/>
    <property type="match status" value="1"/>
</dbReference>
<keyword evidence="6" id="KW-0479">Metal-binding</keyword>
<dbReference type="SUPFAM" id="SSF53706">
    <property type="entry name" value="Formate dehydrogenase/DMSO reductase, domains 1-3"/>
    <property type="match status" value="1"/>
</dbReference>
<organism evidence="17 18">
    <name type="scientific">Geoalkalibacter ferrihydriticus DSM 17813</name>
    <dbReference type="NCBI Taxonomy" id="1121915"/>
    <lineage>
        <taxon>Bacteria</taxon>
        <taxon>Pseudomonadati</taxon>
        <taxon>Thermodesulfobacteriota</taxon>
        <taxon>Desulfuromonadia</taxon>
        <taxon>Desulfuromonadales</taxon>
        <taxon>Geoalkalibacteraceae</taxon>
        <taxon>Geoalkalibacter</taxon>
    </lineage>
</organism>
<comment type="subcellular location">
    <subcellularLocation>
        <location evidence="3">Periplasm</location>
    </subcellularLocation>
</comment>
<evidence type="ECO:0000256" key="4">
    <source>
        <dbReference type="ARBA" id="ARBA00010312"/>
    </source>
</evidence>
<keyword evidence="7" id="KW-0732">Signal</keyword>
<dbReference type="InterPro" id="IPR006443">
    <property type="entry name" value="Formate-DH-alph_fdnG"/>
</dbReference>
<dbReference type="Proteomes" id="UP000035068">
    <property type="component" value="Unassembled WGS sequence"/>
</dbReference>
<dbReference type="InterPro" id="IPR006657">
    <property type="entry name" value="MoPterin_dinucl-bd_dom"/>
</dbReference>
<dbReference type="GO" id="GO:0008863">
    <property type="term" value="F:formate dehydrogenase (NAD+) activity"/>
    <property type="evidence" value="ECO:0007669"/>
    <property type="project" value="InterPro"/>
</dbReference>
<comment type="cofactor">
    <cofactor evidence="2">
        <name>[4Fe-4S] cluster</name>
        <dbReference type="ChEBI" id="CHEBI:49883"/>
    </cofactor>
</comment>
<evidence type="ECO:0000259" key="15">
    <source>
        <dbReference type="Pfam" id="PF00384"/>
    </source>
</evidence>
<comment type="cofactor">
    <cofactor evidence="1">
        <name>W-bis(molybdopterin guanine dinucleotide)</name>
        <dbReference type="ChEBI" id="CHEBI:60537"/>
    </cofactor>
</comment>
<proteinExistence type="inferred from homology"/>